<keyword evidence="2" id="KW-0067">ATP-binding</keyword>
<protein>
    <submittedName>
        <fullName evidence="3">Related to hsp70 protein</fullName>
    </submittedName>
</protein>
<dbReference type="Gene3D" id="3.90.640.10">
    <property type="entry name" value="Actin, Chain A, domain 4"/>
    <property type="match status" value="1"/>
</dbReference>
<dbReference type="AlphaFoldDB" id="A0AAE8MER5"/>
<dbReference type="Pfam" id="PF00012">
    <property type="entry name" value="HSP70"/>
    <property type="match status" value="1"/>
</dbReference>
<dbReference type="EMBL" id="ONZP01000345">
    <property type="protein sequence ID" value="SPJ82103.1"/>
    <property type="molecule type" value="Genomic_DNA"/>
</dbReference>
<organism evidence="3 4">
    <name type="scientific">Fusarium torulosum</name>
    <dbReference type="NCBI Taxonomy" id="33205"/>
    <lineage>
        <taxon>Eukaryota</taxon>
        <taxon>Fungi</taxon>
        <taxon>Dikarya</taxon>
        <taxon>Ascomycota</taxon>
        <taxon>Pezizomycotina</taxon>
        <taxon>Sordariomycetes</taxon>
        <taxon>Hypocreomycetidae</taxon>
        <taxon>Hypocreales</taxon>
        <taxon>Nectriaceae</taxon>
        <taxon>Fusarium</taxon>
    </lineage>
</organism>
<dbReference type="PANTHER" id="PTHR14187:SF5">
    <property type="entry name" value="HEAT SHOCK 70 KDA PROTEIN 12A"/>
    <property type="match status" value="1"/>
</dbReference>
<accession>A0AAE8MER5</accession>
<reference evidence="3" key="1">
    <citation type="submission" date="2018-03" db="EMBL/GenBank/DDBJ databases">
        <authorList>
            <person name="Guldener U."/>
        </authorList>
    </citation>
    <scope>NUCLEOTIDE SEQUENCE</scope>
</reference>
<dbReference type="PRINTS" id="PR00301">
    <property type="entry name" value="HEATSHOCK70"/>
</dbReference>
<evidence type="ECO:0000256" key="1">
    <source>
        <dbReference type="ARBA" id="ARBA00022741"/>
    </source>
</evidence>
<dbReference type="SUPFAM" id="SSF53067">
    <property type="entry name" value="Actin-like ATPase domain"/>
    <property type="match status" value="2"/>
</dbReference>
<keyword evidence="4" id="KW-1185">Reference proteome</keyword>
<dbReference type="PANTHER" id="PTHR14187">
    <property type="entry name" value="ALPHA KINASE/ELONGATION FACTOR 2 KINASE"/>
    <property type="match status" value="1"/>
</dbReference>
<dbReference type="Gene3D" id="3.30.420.40">
    <property type="match status" value="2"/>
</dbReference>
<evidence type="ECO:0000313" key="4">
    <source>
        <dbReference type="Proteomes" id="UP001187734"/>
    </source>
</evidence>
<dbReference type="InterPro" id="IPR043129">
    <property type="entry name" value="ATPase_NBD"/>
</dbReference>
<comment type="caution">
    <text evidence="3">The sequence shown here is derived from an EMBL/GenBank/DDBJ whole genome shotgun (WGS) entry which is preliminary data.</text>
</comment>
<dbReference type="GO" id="GO:0005524">
    <property type="term" value="F:ATP binding"/>
    <property type="evidence" value="ECO:0007669"/>
    <property type="project" value="UniProtKB-KW"/>
</dbReference>
<evidence type="ECO:0000313" key="3">
    <source>
        <dbReference type="EMBL" id="SPJ82103.1"/>
    </source>
</evidence>
<proteinExistence type="predicted"/>
<keyword evidence="1" id="KW-0547">Nucleotide-binding</keyword>
<dbReference type="GO" id="GO:0140662">
    <property type="term" value="F:ATP-dependent protein folding chaperone"/>
    <property type="evidence" value="ECO:0007669"/>
    <property type="project" value="InterPro"/>
</dbReference>
<dbReference type="CDD" id="cd10170">
    <property type="entry name" value="ASKHA_NBD_HSP70"/>
    <property type="match status" value="1"/>
</dbReference>
<name>A0AAE8MER5_9HYPO</name>
<gene>
    <name evidence="3" type="ORF">FTOL_09508</name>
</gene>
<evidence type="ECO:0000256" key="2">
    <source>
        <dbReference type="ARBA" id="ARBA00022840"/>
    </source>
</evidence>
<dbReference type="InterPro" id="IPR013126">
    <property type="entry name" value="Hsp_70_fam"/>
</dbReference>
<dbReference type="Proteomes" id="UP001187734">
    <property type="component" value="Unassembled WGS sequence"/>
</dbReference>
<sequence length="598" mass="67884">MQPTKRRPRVKTTVKRPVDDSISIGIDFGTTYSGIAWGYSREPEEIEIVTNWEAQFSRCSDVEKAPTQLLYDGDDAISWGYSIPADREALKWFKLLLLRDADITPEMAKSSQIQEARDLLEEINCDVIDAVAHFLNKLWAHALETIHRSVGPELLQKCRFHVVITIPAIWPPYAQQRMKQAAMRAGILEDRPCGETTLRFITEPEAAALATIKDLSKRSTMKPGNTMVVCDAGGGTVDLISYVVESVNPFTVRECVKGDGGLCGGMFLDENFLRLIRRKVTPASWANVSKARERKFLNDEWERGIKPQFSNQQRTWLVDLPDSCIMSNQNLKRRKTLEFSRSEILSVFTPIVDKIGALVSRQTQAIQAKYGKPADYIILVGGFGRSSYLYEKLKKSTGITVLQSQGSKPWTAICRGAVVESLSSHDLSTNLGLRIDARIARSSYGVSFKTEYARTRHRVRDKKWSEEEQTWEAHNQMKWFLREGNNMSTKKPVREEYYRLFDEDADDDGTAQVSDTIYHCSAFPPPKAIGPTVEKLCEIFWTQDVDLESLPTWTNPQGKVFRQLNYEIEMSCDDGIVGFAVYFEGNRVGSRHIKVNFQ</sequence>